<dbReference type="EMBL" id="BARV01012896">
    <property type="protein sequence ID" value="GAI09227.1"/>
    <property type="molecule type" value="Genomic_DNA"/>
</dbReference>
<reference evidence="1" key="1">
    <citation type="journal article" date="2014" name="Front. Microbiol.">
        <title>High frequency of phylogenetically diverse reductive dehalogenase-homologous genes in deep subseafloor sedimentary metagenomes.</title>
        <authorList>
            <person name="Kawai M."/>
            <person name="Futagami T."/>
            <person name="Toyoda A."/>
            <person name="Takaki Y."/>
            <person name="Nishi S."/>
            <person name="Hori S."/>
            <person name="Arai W."/>
            <person name="Tsubouchi T."/>
            <person name="Morono Y."/>
            <person name="Uchiyama I."/>
            <person name="Ito T."/>
            <person name="Fujiyama A."/>
            <person name="Inagaki F."/>
            <person name="Takami H."/>
        </authorList>
    </citation>
    <scope>NUCLEOTIDE SEQUENCE</scope>
    <source>
        <strain evidence="1">Expedition CK06-06</strain>
    </source>
</reference>
<accession>X1KQ79</accession>
<feature type="non-terminal residue" evidence="1">
    <location>
        <position position="1"/>
    </location>
</feature>
<proteinExistence type="predicted"/>
<gene>
    <name evidence="1" type="ORF">S06H3_23639</name>
</gene>
<name>X1KQ79_9ZZZZ</name>
<protein>
    <submittedName>
        <fullName evidence="1">Uncharacterized protein</fullName>
    </submittedName>
</protein>
<organism evidence="1">
    <name type="scientific">marine sediment metagenome</name>
    <dbReference type="NCBI Taxonomy" id="412755"/>
    <lineage>
        <taxon>unclassified sequences</taxon>
        <taxon>metagenomes</taxon>
        <taxon>ecological metagenomes</taxon>
    </lineage>
</organism>
<sequence length="32" mass="3729">VEVKEDPADYVTMKTDKTGYNMAFPEHELEKI</sequence>
<comment type="caution">
    <text evidence="1">The sequence shown here is derived from an EMBL/GenBank/DDBJ whole genome shotgun (WGS) entry which is preliminary data.</text>
</comment>
<evidence type="ECO:0000313" key="1">
    <source>
        <dbReference type="EMBL" id="GAI09227.1"/>
    </source>
</evidence>
<dbReference type="AlphaFoldDB" id="X1KQ79"/>